<dbReference type="Pfam" id="PF13432">
    <property type="entry name" value="TPR_16"/>
    <property type="match status" value="1"/>
</dbReference>
<dbReference type="Proteomes" id="UP000586093">
    <property type="component" value="Unassembled WGS sequence"/>
</dbReference>
<feature type="repeat" description="TPR" evidence="1">
    <location>
        <begin position="132"/>
        <end position="165"/>
    </location>
</feature>
<dbReference type="SUPFAM" id="SSF48452">
    <property type="entry name" value="TPR-like"/>
    <property type="match status" value="1"/>
</dbReference>
<keyword evidence="1" id="KW-0802">TPR repeat</keyword>
<dbReference type="RefSeq" id="WP_182661236.1">
    <property type="nucleotide sequence ID" value="NZ_JACIVI010000001.1"/>
</dbReference>
<evidence type="ECO:0000313" key="2">
    <source>
        <dbReference type="EMBL" id="MBB1160889.1"/>
    </source>
</evidence>
<keyword evidence="3" id="KW-1185">Reference proteome</keyword>
<reference evidence="2 3" key="1">
    <citation type="submission" date="2020-08" db="EMBL/GenBank/DDBJ databases">
        <title>Aquariorum lacteus gen. nov., sp. nov., a new member of the family Comamonadaceae, isolated from freshwater aquarium.</title>
        <authorList>
            <person name="Chun S.-J."/>
        </authorList>
    </citation>
    <scope>NUCLEOTIDE SEQUENCE [LARGE SCALE GENOMIC DNA]</scope>
    <source>
        <strain evidence="2 3">SJAQ100</strain>
    </source>
</reference>
<dbReference type="Pfam" id="PF13424">
    <property type="entry name" value="TPR_12"/>
    <property type="match status" value="1"/>
</dbReference>
<feature type="repeat" description="TPR" evidence="1">
    <location>
        <begin position="166"/>
        <end position="199"/>
    </location>
</feature>
<organism evidence="2 3">
    <name type="scientific">Aquariibacter albus</name>
    <dbReference type="NCBI Taxonomy" id="2759899"/>
    <lineage>
        <taxon>Bacteria</taxon>
        <taxon>Pseudomonadati</taxon>
        <taxon>Pseudomonadota</taxon>
        <taxon>Betaproteobacteria</taxon>
        <taxon>Burkholderiales</taxon>
        <taxon>Sphaerotilaceae</taxon>
        <taxon>Aquariibacter</taxon>
    </lineage>
</organism>
<comment type="caution">
    <text evidence="2">The sequence shown here is derived from an EMBL/GenBank/DDBJ whole genome shotgun (WGS) entry which is preliminary data.</text>
</comment>
<dbReference type="SMART" id="SM00028">
    <property type="entry name" value="TPR"/>
    <property type="match status" value="3"/>
</dbReference>
<dbReference type="PANTHER" id="PTHR12558">
    <property type="entry name" value="CELL DIVISION CYCLE 16,23,27"/>
    <property type="match status" value="1"/>
</dbReference>
<dbReference type="Gene3D" id="1.25.40.10">
    <property type="entry name" value="Tetratricopeptide repeat domain"/>
    <property type="match status" value="1"/>
</dbReference>
<dbReference type="AlphaFoldDB" id="A0A839HNM2"/>
<dbReference type="PROSITE" id="PS50293">
    <property type="entry name" value="TPR_REGION"/>
    <property type="match status" value="2"/>
</dbReference>
<accession>A0A839HNM2</accession>
<dbReference type="InterPro" id="IPR011990">
    <property type="entry name" value="TPR-like_helical_dom_sf"/>
</dbReference>
<sequence>MAEFKIPISRFDTNLLPPEARQVGTEAFKAAVVMHFAAEYAAQGQTAMVTVDDEEITVLAFPATASALDFVMPMLRSGRIAEAVPYLESLTKSAPADAAVLYNLGIAYSELGQYDEAIIRLKRAVQLDPGHAHAWVGIGNAYHRMRKPEQALEAFEQAVQADPNDGYTRRNLGGILIGFKRIDEAVQHLRRALELMPDDPQSIFGLATALEQLGTREADEEADQLYRRFIHEHPNSPMVEQAEKSRTAFAHRQVKSNSVGGFRPDVMMYIAGALDTFKKQGTQKRQAIALEIAILGRGGLDINDPDEKYSLKSLPGKFSGLHLLAIMYTAFQQIDPTMDTGVDFAAEYKAALEMQGK</sequence>
<dbReference type="InterPro" id="IPR019734">
    <property type="entry name" value="TPR_rpt"/>
</dbReference>
<dbReference type="PROSITE" id="PS50005">
    <property type="entry name" value="TPR"/>
    <property type="match status" value="3"/>
</dbReference>
<feature type="repeat" description="TPR" evidence="1">
    <location>
        <begin position="98"/>
        <end position="131"/>
    </location>
</feature>
<gene>
    <name evidence="2" type="ORF">H4F90_02705</name>
</gene>
<protein>
    <submittedName>
        <fullName evidence="2">Tetratricopeptide repeat protein</fullName>
    </submittedName>
</protein>
<name>A0A839HNM2_9BURK</name>
<evidence type="ECO:0000256" key="1">
    <source>
        <dbReference type="PROSITE-ProRule" id="PRU00339"/>
    </source>
</evidence>
<evidence type="ECO:0000313" key="3">
    <source>
        <dbReference type="Proteomes" id="UP000586093"/>
    </source>
</evidence>
<dbReference type="PANTHER" id="PTHR12558:SF13">
    <property type="entry name" value="CELL DIVISION CYCLE PROTEIN 27 HOMOLOG"/>
    <property type="match status" value="1"/>
</dbReference>
<dbReference type="EMBL" id="JACIVI010000001">
    <property type="protein sequence ID" value="MBB1160889.1"/>
    <property type="molecule type" value="Genomic_DNA"/>
</dbReference>
<proteinExistence type="predicted"/>